<protein>
    <submittedName>
        <fullName evidence="2">Uncharacterized protein</fullName>
    </submittedName>
</protein>
<comment type="caution">
    <text evidence="2">The sequence shown here is derived from an EMBL/GenBank/DDBJ whole genome shotgun (WGS) entry which is preliminary data.</text>
</comment>
<dbReference type="Proteomes" id="UP000266841">
    <property type="component" value="Unassembled WGS sequence"/>
</dbReference>
<gene>
    <name evidence="2" type="ORF">THAOC_15450</name>
</gene>
<evidence type="ECO:0000313" key="2">
    <source>
        <dbReference type="EMBL" id="EJK63870.1"/>
    </source>
</evidence>
<sequence length="473" mass="51276">HGGVGSRDARSEVPLERRGTTPVRQGEEDGVRRRDARSEVPLGTAGTGALEVDRIRRGYARSEAPLEQGRGGAVAPPRVGGRRDEDEPLVPVRVGRGRRGGDAGREVVPREYRRDAGLLAGAERKRRQECKRELTGAPEAVLPPVDVLVRVDRPAPEHARHVGLRVVPLHARLVRRTAQVDQQEYPRRRDQERGQCVLPREEVGEGVHGTDALPLGRVGGVHRRRGRGRLGPPDPPAPAAELLLLPRESLGEARVLSLGAGHEGRDAPAAGGPGPPAVVAAGRAARAGRPGGAHRPAGAVARRRGRHGVPEITDLRIALRPRVFSLLSEPTGFFEGPTFLSRVLLLVRVRSAELCLRGIKSHFLLPSAEPLLSFSGSSQENNHRTPTHSYITVILRRGRSEGRLRGGERRRVNSANGVPRVPLAVRPPSRPPTCVFPSARLRRDVDRRPCPVKLGGCIVGHKAWCQNEASLEL</sequence>
<feature type="region of interest" description="Disordered" evidence="1">
    <location>
        <begin position="61"/>
        <end position="104"/>
    </location>
</feature>
<dbReference type="EMBL" id="AGNL01017935">
    <property type="protein sequence ID" value="EJK63870.1"/>
    <property type="molecule type" value="Genomic_DNA"/>
</dbReference>
<name>K0SET8_THAOC</name>
<evidence type="ECO:0000313" key="3">
    <source>
        <dbReference type="Proteomes" id="UP000266841"/>
    </source>
</evidence>
<feature type="compositionally biased region" description="Basic and acidic residues" evidence="1">
    <location>
        <begin position="7"/>
        <end position="38"/>
    </location>
</feature>
<proteinExistence type="predicted"/>
<feature type="region of interest" description="Disordered" evidence="1">
    <location>
        <begin position="404"/>
        <end position="424"/>
    </location>
</feature>
<organism evidence="2 3">
    <name type="scientific">Thalassiosira oceanica</name>
    <name type="common">Marine diatom</name>
    <dbReference type="NCBI Taxonomy" id="159749"/>
    <lineage>
        <taxon>Eukaryota</taxon>
        <taxon>Sar</taxon>
        <taxon>Stramenopiles</taxon>
        <taxon>Ochrophyta</taxon>
        <taxon>Bacillariophyta</taxon>
        <taxon>Coscinodiscophyceae</taxon>
        <taxon>Thalassiosirophycidae</taxon>
        <taxon>Thalassiosirales</taxon>
        <taxon>Thalassiosiraceae</taxon>
        <taxon>Thalassiosira</taxon>
    </lineage>
</organism>
<dbReference type="AlphaFoldDB" id="K0SET8"/>
<accession>K0SET8</accession>
<reference evidence="2 3" key="1">
    <citation type="journal article" date="2012" name="Genome Biol.">
        <title>Genome and low-iron response of an oceanic diatom adapted to chronic iron limitation.</title>
        <authorList>
            <person name="Lommer M."/>
            <person name="Specht M."/>
            <person name="Roy A.S."/>
            <person name="Kraemer L."/>
            <person name="Andreson R."/>
            <person name="Gutowska M.A."/>
            <person name="Wolf J."/>
            <person name="Bergner S.V."/>
            <person name="Schilhabel M.B."/>
            <person name="Klostermeier U.C."/>
            <person name="Beiko R.G."/>
            <person name="Rosenstiel P."/>
            <person name="Hippler M."/>
            <person name="Laroche J."/>
        </authorList>
    </citation>
    <scope>NUCLEOTIDE SEQUENCE [LARGE SCALE GENOMIC DNA]</scope>
    <source>
        <strain evidence="2 3">CCMP1005</strain>
    </source>
</reference>
<evidence type="ECO:0000256" key="1">
    <source>
        <dbReference type="SAM" id="MobiDB-lite"/>
    </source>
</evidence>
<feature type="non-terminal residue" evidence="2">
    <location>
        <position position="1"/>
    </location>
</feature>
<feature type="region of interest" description="Disordered" evidence="1">
    <location>
        <begin position="1"/>
        <end position="49"/>
    </location>
</feature>
<keyword evidence="3" id="KW-1185">Reference proteome</keyword>